<name>A0A9P9E0U6_9HYPO</name>
<gene>
    <name evidence="1" type="ORF">B0J13DRAFT_133587</name>
</gene>
<reference evidence="1" key="1">
    <citation type="journal article" date="2021" name="Nat. Commun.">
        <title>Genetic determinants of endophytism in the Arabidopsis root mycobiome.</title>
        <authorList>
            <person name="Mesny F."/>
            <person name="Miyauchi S."/>
            <person name="Thiergart T."/>
            <person name="Pickel B."/>
            <person name="Atanasova L."/>
            <person name="Karlsson M."/>
            <person name="Huettel B."/>
            <person name="Barry K.W."/>
            <person name="Haridas S."/>
            <person name="Chen C."/>
            <person name="Bauer D."/>
            <person name="Andreopoulos W."/>
            <person name="Pangilinan J."/>
            <person name="LaButti K."/>
            <person name="Riley R."/>
            <person name="Lipzen A."/>
            <person name="Clum A."/>
            <person name="Drula E."/>
            <person name="Henrissat B."/>
            <person name="Kohler A."/>
            <person name="Grigoriev I.V."/>
            <person name="Martin F.M."/>
            <person name="Hacquard S."/>
        </authorList>
    </citation>
    <scope>NUCLEOTIDE SEQUENCE</scope>
    <source>
        <strain evidence="1">MPI-CAGE-AT-0021</strain>
    </source>
</reference>
<dbReference type="Proteomes" id="UP000717696">
    <property type="component" value="Unassembled WGS sequence"/>
</dbReference>
<sequence length="111" mass="12169">MESRMQKEVAGKAEGSFRVTVLVLPTIPVEGAVYHDLPGRIEDDDIGLLKDVPECYDINPQTGHFKLHAGYEDAGPSVTERQFPVVFFDGLDFARNSSVACCTPTISMPLI</sequence>
<proteinExistence type="predicted"/>
<accession>A0A9P9E0U6</accession>
<keyword evidence="2" id="KW-1185">Reference proteome</keyword>
<evidence type="ECO:0000313" key="1">
    <source>
        <dbReference type="EMBL" id="KAH7129915.1"/>
    </source>
</evidence>
<organism evidence="1 2">
    <name type="scientific">Dactylonectria estremocensis</name>
    <dbReference type="NCBI Taxonomy" id="1079267"/>
    <lineage>
        <taxon>Eukaryota</taxon>
        <taxon>Fungi</taxon>
        <taxon>Dikarya</taxon>
        <taxon>Ascomycota</taxon>
        <taxon>Pezizomycotina</taxon>
        <taxon>Sordariomycetes</taxon>
        <taxon>Hypocreomycetidae</taxon>
        <taxon>Hypocreales</taxon>
        <taxon>Nectriaceae</taxon>
        <taxon>Dactylonectria</taxon>
    </lineage>
</organism>
<comment type="caution">
    <text evidence="1">The sequence shown here is derived from an EMBL/GenBank/DDBJ whole genome shotgun (WGS) entry which is preliminary data.</text>
</comment>
<dbReference type="EMBL" id="JAGMUU010000020">
    <property type="protein sequence ID" value="KAH7129915.1"/>
    <property type="molecule type" value="Genomic_DNA"/>
</dbReference>
<dbReference type="OrthoDB" id="5234017at2759"/>
<dbReference type="AlphaFoldDB" id="A0A9P9E0U6"/>
<protein>
    <submittedName>
        <fullName evidence="1">Uncharacterized protein</fullName>
    </submittedName>
</protein>
<evidence type="ECO:0000313" key="2">
    <source>
        <dbReference type="Proteomes" id="UP000717696"/>
    </source>
</evidence>